<organism evidence="1 2">
    <name type="scientific">Wickerhamiella sorbophila</name>
    <dbReference type="NCBI Taxonomy" id="45607"/>
    <lineage>
        <taxon>Eukaryota</taxon>
        <taxon>Fungi</taxon>
        <taxon>Dikarya</taxon>
        <taxon>Ascomycota</taxon>
        <taxon>Saccharomycotina</taxon>
        <taxon>Dipodascomycetes</taxon>
        <taxon>Dipodascales</taxon>
        <taxon>Trichomonascaceae</taxon>
        <taxon>Wickerhamiella</taxon>
    </lineage>
</organism>
<accession>A0A2T0FFI6</accession>
<name>A0A2T0FFI6_9ASCO</name>
<evidence type="ECO:0000313" key="1">
    <source>
        <dbReference type="EMBL" id="PRT53740.1"/>
    </source>
</evidence>
<dbReference type="AlphaFoldDB" id="A0A2T0FFI6"/>
<comment type="caution">
    <text evidence="1">The sequence shown here is derived from an EMBL/GenBank/DDBJ whole genome shotgun (WGS) entry which is preliminary data.</text>
</comment>
<protein>
    <submittedName>
        <fullName evidence="1">Uncharacterized protein</fullName>
    </submittedName>
</protein>
<evidence type="ECO:0000313" key="2">
    <source>
        <dbReference type="Proteomes" id="UP000238350"/>
    </source>
</evidence>
<keyword evidence="2" id="KW-1185">Reference proteome</keyword>
<sequence length="166" mass="18038">MSEILLLFAKVPRGLNHNPTERSAFADLASSQPTWWDCEPESKSSLDEVGAQYSSTAGTVSENLEFLFDEGLSFFSDLSEQSQELSNENLLSAYNLTGPPSTLALNGSAANEVDVFVKATFPLIQPGNAIEIQFGNYQLSNANQRAKVANGYPRNNFHSSNVELAA</sequence>
<reference evidence="1 2" key="1">
    <citation type="submission" date="2017-04" db="EMBL/GenBank/DDBJ databases">
        <title>Genome sequencing of [Candida] sorbophila.</title>
        <authorList>
            <person name="Ahn J.O."/>
        </authorList>
    </citation>
    <scope>NUCLEOTIDE SEQUENCE [LARGE SCALE GENOMIC DNA]</scope>
    <source>
        <strain evidence="1 2">DS02</strain>
    </source>
</reference>
<dbReference type="EMBL" id="NDIQ01000001">
    <property type="protein sequence ID" value="PRT53740.1"/>
    <property type="molecule type" value="Genomic_DNA"/>
</dbReference>
<gene>
    <name evidence="1" type="ORF">B9G98_01360</name>
</gene>
<dbReference type="RefSeq" id="XP_024663686.1">
    <property type="nucleotide sequence ID" value="XM_024807918.1"/>
</dbReference>
<dbReference type="GeneID" id="36515109"/>
<dbReference type="Proteomes" id="UP000238350">
    <property type="component" value="Unassembled WGS sequence"/>
</dbReference>
<proteinExistence type="predicted"/>